<keyword evidence="4" id="KW-0472">Membrane</keyword>
<feature type="domain" description="SusD-like N-terminal" evidence="7">
    <location>
        <begin position="75"/>
        <end position="220"/>
    </location>
</feature>
<dbReference type="SUPFAM" id="SSF48452">
    <property type="entry name" value="TPR-like"/>
    <property type="match status" value="1"/>
</dbReference>
<evidence type="ECO:0000256" key="5">
    <source>
        <dbReference type="ARBA" id="ARBA00023237"/>
    </source>
</evidence>
<dbReference type="Pfam" id="PF14322">
    <property type="entry name" value="SusD-like_3"/>
    <property type="match status" value="1"/>
</dbReference>
<comment type="similarity">
    <text evidence="2">Belongs to the SusD family.</text>
</comment>
<dbReference type="CDD" id="cd08977">
    <property type="entry name" value="SusD"/>
    <property type="match status" value="1"/>
</dbReference>
<comment type="subcellular location">
    <subcellularLocation>
        <location evidence="1">Cell outer membrane</location>
    </subcellularLocation>
</comment>
<dbReference type="Gene3D" id="1.25.40.390">
    <property type="match status" value="1"/>
</dbReference>
<dbReference type="InterPro" id="IPR012944">
    <property type="entry name" value="SusD_RagB_dom"/>
</dbReference>
<keyword evidence="9" id="KW-1185">Reference proteome</keyword>
<sequence length="459" mass="51934">MNTIQSTYIMSVLMAFSILNSCEKMIEVEDPINQISTQQVFSDVNTANAALNNLYLELQSNSMFSGGNRGVGALLGTYADDLDAYFQPSSMDNLNIYLNQVVPTNSVILSVWNNAYKEIYTANAIIEGIDHSTGISDSDKRRIKGEAILVRTMVYFNLQRIFGDVPYTTVTDYEINRKLSRLPSAELLMKLEQDISLAVSLLEDSYRNAERIYLNKKAAQMVQTNILLNAGKYSEAELVCKNILASPLYIIQQDVTKVFKKSSTNIVWQLKPINANQSVPETGIYFFSSAPPIAYALSSNLMSSFESTDLRKQKWTTPLSAGGVTFYRNDKYKNFVTNNDEYSVIMRIEEVYFILSEALAKQNKVSEAVTLVNAIRNRSGVSAFSNTLTPQAFITELLKEKRREFFAEQGLRFFDLKRNNSLPSLAMVKPSWQTYHHLWPLPQNELILNLNLNPQNNGY</sequence>
<dbReference type="EMBL" id="JAOVZW010000013">
    <property type="protein sequence ID" value="MCX8524697.1"/>
    <property type="molecule type" value="Genomic_DNA"/>
</dbReference>
<evidence type="ECO:0000256" key="3">
    <source>
        <dbReference type="ARBA" id="ARBA00022729"/>
    </source>
</evidence>
<evidence type="ECO:0000256" key="4">
    <source>
        <dbReference type="ARBA" id="ARBA00023136"/>
    </source>
</evidence>
<gene>
    <name evidence="8" type="ORF">OF897_12310</name>
</gene>
<dbReference type="Pfam" id="PF07980">
    <property type="entry name" value="SusD_RagB"/>
    <property type="match status" value="1"/>
</dbReference>
<feature type="domain" description="RagB/SusD" evidence="6">
    <location>
        <begin position="312"/>
        <end position="420"/>
    </location>
</feature>
<dbReference type="InterPro" id="IPR033985">
    <property type="entry name" value="SusD-like_N"/>
</dbReference>
<reference evidence="8" key="1">
    <citation type="submission" date="2022-10" db="EMBL/GenBank/DDBJ databases">
        <title>Chryseobacterium sp. nov., a novel bacterial species.</title>
        <authorList>
            <person name="Cao Y."/>
        </authorList>
    </citation>
    <scope>NUCLEOTIDE SEQUENCE</scope>
    <source>
        <strain evidence="8">CCTCC AB2015118</strain>
    </source>
</reference>
<dbReference type="InterPro" id="IPR011990">
    <property type="entry name" value="TPR-like_helical_dom_sf"/>
</dbReference>
<dbReference type="RefSeq" id="WP_267265981.1">
    <property type="nucleotide sequence ID" value="NZ_JAOVZW010000013.1"/>
</dbReference>
<proteinExistence type="inferred from homology"/>
<comment type="caution">
    <text evidence="8">The sequence shown here is derived from an EMBL/GenBank/DDBJ whole genome shotgun (WGS) entry which is preliminary data.</text>
</comment>
<evidence type="ECO:0000256" key="1">
    <source>
        <dbReference type="ARBA" id="ARBA00004442"/>
    </source>
</evidence>
<dbReference type="Proteomes" id="UP001073122">
    <property type="component" value="Unassembled WGS sequence"/>
</dbReference>
<evidence type="ECO:0000313" key="9">
    <source>
        <dbReference type="Proteomes" id="UP001073122"/>
    </source>
</evidence>
<accession>A0ABT3XTG3</accession>
<evidence type="ECO:0000259" key="6">
    <source>
        <dbReference type="Pfam" id="PF07980"/>
    </source>
</evidence>
<evidence type="ECO:0000313" key="8">
    <source>
        <dbReference type="EMBL" id="MCX8524697.1"/>
    </source>
</evidence>
<evidence type="ECO:0000256" key="2">
    <source>
        <dbReference type="ARBA" id="ARBA00006275"/>
    </source>
</evidence>
<protein>
    <submittedName>
        <fullName evidence="8">RagB/SusD family nutrient uptake outer membrane protein</fullName>
    </submittedName>
</protein>
<organism evidence="8 9">
    <name type="scientific">Chryseobacterium formosus</name>
    <dbReference type="NCBI Taxonomy" id="1537363"/>
    <lineage>
        <taxon>Bacteria</taxon>
        <taxon>Pseudomonadati</taxon>
        <taxon>Bacteroidota</taxon>
        <taxon>Flavobacteriia</taxon>
        <taxon>Flavobacteriales</taxon>
        <taxon>Weeksellaceae</taxon>
        <taxon>Chryseobacterium group</taxon>
        <taxon>Chryseobacterium</taxon>
    </lineage>
</organism>
<keyword evidence="5" id="KW-0998">Cell outer membrane</keyword>
<keyword evidence="3" id="KW-0732">Signal</keyword>
<name>A0ABT3XTG3_9FLAO</name>
<evidence type="ECO:0000259" key="7">
    <source>
        <dbReference type="Pfam" id="PF14322"/>
    </source>
</evidence>